<dbReference type="PANTHER" id="PTHR11439">
    <property type="entry name" value="GAG-POL-RELATED RETROTRANSPOSON"/>
    <property type="match status" value="1"/>
</dbReference>
<accession>A0A6V7QM79</accession>
<proteinExistence type="predicted"/>
<evidence type="ECO:0000313" key="2">
    <source>
        <dbReference type="EMBL" id="CAD1844300.1"/>
    </source>
</evidence>
<evidence type="ECO:0000259" key="1">
    <source>
        <dbReference type="Pfam" id="PF07727"/>
    </source>
</evidence>
<organism evidence="2">
    <name type="scientific">Ananas comosus var. bracteatus</name>
    <name type="common">red pineapple</name>
    <dbReference type="NCBI Taxonomy" id="296719"/>
    <lineage>
        <taxon>Eukaryota</taxon>
        <taxon>Viridiplantae</taxon>
        <taxon>Streptophyta</taxon>
        <taxon>Embryophyta</taxon>
        <taxon>Tracheophyta</taxon>
        <taxon>Spermatophyta</taxon>
        <taxon>Magnoliopsida</taxon>
        <taxon>Liliopsida</taxon>
        <taxon>Poales</taxon>
        <taxon>Bromeliaceae</taxon>
        <taxon>Bromelioideae</taxon>
        <taxon>Ananas</taxon>
    </lineage>
</organism>
<dbReference type="PANTHER" id="PTHR11439:SF517">
    <property type="entry name" value="CYSTEINE-RICH RLK (RECEPTOR-LIKE PROTEIN KINASE) 8"/>
    <property type="match status" value="1"/>
</dbReference>
<dbReference type="AlphaFoldDB" id="A0A6V7QM79"/>
<sequence>MINEFEMTDMGHMAYYLGIEVSQKDEVSFISQKKYAGEILEKFQMADCKPVVTPIEIGLKLNKKGDGKLVNPIYFKQLVGSLRYLTATRSDITYGVGLISRYMEKPTQMHLQAAKRILR</sequence>
<feature type="domain" description="Reverse transcriptase Ty1/copia-type" evidence="1">
    <location>
        <begin position="2"/>
        <end position="56"/>
    </location>
</feature>
<dbReference type="EMBL" id="LR862137">
    <property type="protein sequence ID" value="CAD1844300.1"/>
    <property type="molecule type" value="Genomic_DNA"/>
</dbReference>
<dbReference type="Pfam" id="PF07727">
    <property type="entry name" value="RVT_2"/>
    <property type="match status" value="1"/>
</dbReference>
<name>A0A6V7QM79_ANACO</name>
<dbReference type="InterPro" id="IPR013103">
    <property type="entry name" value="RVT_2"/>
</dbReference>
<gene>
    <name evidence="2" type="ORF">CB5_LOCUS27511</name>
</gene>
<protein>
    <recommendedName>
        <fullName evidence="1">Reverse transcriptase Ty1/copia-type domain-containing protein</fullName>
    </recommendedName>
</protein>
<reference evidence="2" key="1">
    <citation type="submission" date="2020-07" db="EMBL/GenBank/DDBJ databases">
        <authorList>
            <person name="Lin J."/>
        </authorList>
    </citation>
    <scope>NUCLEOTIDE SEQUENCE</scope>
</reference>